<feature type="coiled-coil region" evidence="1">
    <location>
        <begin position="9"/>
        <end position="43"/>
    </location>
</feature>
<dbReference type="InterPro" id="IPR017524">
    <property type="entry name" value="SASP_thioredoxin-like"/>
</dbReference>
<keyword evidence="1" id="KW-0175">Coiled coil</keyword>
<dbReference type="Pfam" id="PF19824">
    <property type="entry name" value="Tlp"/>
    <property type="match status" value="1"/>
</dbReference>
<name>A0ABW8IB75_9BACI</name>
<comment type="caution">
    <text evidence="2">The sequence shown here is derived from an EMBL/GenBank/DDBJ whole genome shotgun (WGS) entry which is preliminary data.</text>
</comment>
<evidence type="ECO:0000313" key="3">
    <source>
        <dbReference type="Proteomes" id="UP001619911"/>
    </source>
</evidence>
<organism evidence="2 3">
    <name type="scientific">Bacillus lumedeiriae</name>
    <dbReference type="NCBI Taxonomy" id="3058829"/>
    <lineage>
        <taxon>Bacteria</taxon>
        <taxon>Bacillati</taxon>
        <taxon>Bacillota</taxon>
        <taxon>Bacilli</taxon>
        <taxon>Bacillales</taxon>
        <taxon>Bacillaceae</taxon>
        <taxon>Bacillus</taxon>
    </lineage>
</organism>
<sequence length="74" mass="8783">MSNHSEQNKRAHQTKIKQMEQMIDNTLANAKETEESMQHAESIAQREKLKSLNENRLESVENFRREIDEERSLL</sequence>
<dbReference type="EMBL" id="JAUIYO010000015">
    <property type="protein sequence ID" value="MFK2826757.1"/>
    <property type="molecule type" value="Genomic_DNA"/>
</dbReference>
<proteinExistence type="predicted"/>
<evidence type="ECO:0000256" key="1">
    <source>
        <dbReference type="SAM" id="Coils"/>
    </source>
</evidence>
<dbReference type="Proteomes" id="UP001619911">
    <property type="component" value="Unassembled WGS sequence"/>
</dbReference>
<keyword evidence="3" id="KW-1185">Reference proteome</keyword>
<protein>
    <recommendedName>
        <fullName evidence="4">Small, acid-soluble spore protein Tlp</fullName>
    </recommendedName>
</protein>
<dbReference type="RefSeq" id="WP_404318371.1">
    <property type="nucleotide sequence ID" value="NZ_JAUIYO010000015.1"/>
</dbReference>
<reference evidence="2 3" key="1">
    <citation type="submission" date="2023-07" db="EMBL/GenBank/DDBJ databases">
        <title>Bacillus lucianemedeirus sp. nov, a new species isolated from an immunobiological production facility.</title>
        <authorList>
            <person name="Costa L.V."/>
            <person name="Miranda R.V.S.L."/>
            <person name="Brandao M.L.L."/>
            <person name="Reis C.M.F."/>
            <person name="Frazao A.M."/>
            <person name="Cruz F.V."/>
            <person name="Baio P.V.P."/>
            <person name="Veras J.F.C."/>
            <person name="Ramos J.N."/>
            <person name="Vieira V."/>
        </authorList>
    </citation>
    <scope>NUCLEOTIDE SEQUENCE [LARGE SCALE GENOMIC DNA]</scope>
    <source>
        <strain evidence="2 3">B190/17</strain>
    </source>
</reference>
<evidence type="ECO:0008006" key="4">
    <source>
        <dbReference type="Google" id="ProtNLM"/>
    </source>
</evidence>
<gene>
    <name evidence="2" type="ORF">QYG89_13960</name>
</gene>
<accession>A0ABW8IB75</accession>
<evidence type="ECO:0000313" key="2">
    <source>
        <dbReference type="EMBL" id="MFK2826757.1"/>
    </source>
</evidence>